<sequence length="154" mass="17423">MVISRVAENFIVKSLIADVEQALPQIRAGSHLITSRKFYIHHGIYLGEGRVAHYAGYSGSFTPGPIEVTDLEQFANGRPVWILEAQSEYSSEEIVRRAYSRVGERHYRIFSNNCEHFCNWCTRGESRSAQVELLLHSPRGFFSMISALESSLIA</sequence>
<name>A0A2Z4RG11_PSEPU</name>
<dbReference type="GO" id="GO:0008970">
    <property type="term" value="F:phospholipase A1 activity"/>
    <property type="evidence" value="ECO:0007669"/>
    <property type="project" value="TreeGrafter"/>
</dbReference>
<feature type="domain" description="LRAT" evidence="4">
    <location>
        <begin position="31"/>
        <end position="130"/>
    </location>
</feature>
<evidence type="ECO:0000259" key="4">
    <source>
        <dbReference type="PROSITE" id="PS51934"/>
    </source>
</evidence>
<dbReference type="GO" id="GO:0004623">
    <property type="term" value="F:phospholipase A2 activity"/>
    <property type="evidence" value="ECO:0007669"/>
    <property type="project" value="TreeGrafter"/>
</dbReference>
<dbReference type="EMBL" id="CP029693">
    <property type="protein sequence ID" value="AWY39685.1"/>
    <property type="molecule type" value="Genomic_DNA"/>
</dbReference>
<dbReference type="Pfam" id="PF04970">
    <property type="entry name" value="LRAT"/>
    <property type="match status" value="1"/>
</dbReference>
<keyword evidence="1" id="KW-0808">Transferase</keyword>
<dbReference type="Proteomes" id="UP000250299">
    <property type="component" value="Chromosome"/>
</dbReference>
<dbReference type="GO" id="GO:0070292">
    <property type="term" value="P:N-acylphosphatidylethanolamine metabolic process"/>
    <property type="evidence" value="ECO:0007669"/>
    <property type="project" value="TreeGrafter"/>
</dbReference>
<evidence type="ECO:0000313" key="5">
    <source>
        <dbReference type="EMBL" id="AWY39685.1"/>
    </source>
</evidence>
<evidence type="ECO:0000256" key="1">
    <source>
        <dbReference type="ARBA" id="ARBA00022679"/>
    </source>
</evidence>
<reference evidence="5 6" key="1">
    <citation type="submission" date="2018-05" db="EMBL/GenBank/DDBJ databases">
        <title>Whole genome sequence of Pseudomonas putida JBC17.</title>
        <authorList>
            <person name="Lee Y.H."/>
            <person name="David K."/>
        </authorList>
    </citation>
    <scope>NUCLEOTIDE SEQUENCE [LARGE SCALE GENOMIC DNA]</scope>
    <source>
        <strain evidence="5 6">JBC17</strain>
    </source>
</reference>
<organism evidence="5 6">
    <name type="scientific">Pseudomonas putida</name>
    <name type="common">Arthrobacter siderocapsulatus</name>
    <dbReference type="NCBI Taxonomy" id="303"/>
    <lineage>
        <taxon>Bacteria</taxon>
        <taxon>Pseudomonadati</taxon>
        <taxon>Pseudomonadota</taxon>
        <taxon>Gammaproteobacteria</taxon>
        <taxon>Pseudomonadales</taxon>
        <taxon>Pseudomonadaceae</taxon>
        <taxon>Pseudomonas</taxon>
    </lineage>
</organism>
<dbReference type="InterPro" id="IPR051496">
    <property type="entry name" value="H-rev107_PLA/AT"/>
</dbReference>
<evidence type="ECO:0000313" key="6">
    <source>
        <dbReference type="Proteomes" id="UP000250299"/>
    </source>
</evidence>
<dbReference type="InterPro" id="IPR007053">
    <property type="entry name" value="LRAT_dom"/>
</dbReference>
<evidence type="ECO:0000256" key="3">
    <source>
        <dbReference type="ARBA" id="ARBA00023098"/>
    </source>
</evidence>
<accession>A0A2Z4RG11</accession>
<dbReference type="OrthoDB" id="9812095at2"/>
<gene>
    <name evidence="5" type="ORF">DKY63_07135</name>
</gene>
<keyword evidence="2 5" id="KW-0378">Hydrolase</keyword>
<dbReference type="PANTHER" id="PTHR13943:SF77">
    <property type="entry name" value="LRAT DOMAIN-CONTAINING PROTEIN"/>
    <property type="match status" value="1"/>
</dbReference>
<dbReference type="PROSITE" id="PS51934">
    <property type="entry name" value="LRAT"/>
    <property type="match status" value="1"/>
</dbReference>
<dbReference type="AlphaFoldDB" id="A0A2Z4RG11"/>
<evidence type="ECO:0000256" key="2">
    <source>
        <dbReference type="ARBA" id="ARBA00022801"/>
    </source>
</evidence>
<proteinExistence type="predicted"/>
<dbReference type="GO" id="GO:0005737">
    <property type="term" value="C:cytoplasm"/>
    <property type="evidence" value="ECO:0007669"/>
    <property type="project" value="TreeGrafter"/>
</dbReference>
<dbReference type="GO" id="GO:0016410">
    <property type="term" value="F:N-acyltransferase activity"/>
    <property type="evidence" value="ECO:0007669"/>
    <property type="project" value="TreeGrafter"/>
</dbReference>
<dbReference type="PANTHER" id="PTHR13943">
    <property type="entry name" value="HRAS-LIKE SUPPRESSOR - RELATED"/>
    <property type="match status" value="1"/>
</dbReference>
<dbReference type="Gene3D" id="3.90.1720.10">
    <property type="entry name" value="endopeptidase domain like (from Nostoc punctiforme)"/>
    <property type="match status" value="1"/>
</dbReference>
<protein>
    <submittedName>
        <fullName evidence="5">Hydrolase</fullName>
    </submittedName>
</protein>
<keyword evidence="3" id="KW-0443">Lipid metabolism</keyword>